<dbReference type="Gene3D" id="3.40.50.1240">
    <property type="entry name" value="Phosphoglycerate mutase-like"/>
    <property type="match status" value="1"/>
</dbReference>
<dbReference type="Proteomes" id="UP000644115">
    <property type="component" value="Unassembled WGS sequence"/>
</dbReference>
<sequence length="207" mass="23828">MKSKICLIRHGITRGNRDRLYYGQSDIPLIEDGEKEISRLAEEGIYPDSEDAVYYTTGLQRTEQTFGLIYGDKPHDRIELLQEINFGEYEMKTHEELKGSGEYQRWRHDKSGLLMPPGGESLNMFSERILKGYEELRSQHALKELSVRHSGREAMSVVVCHGGSISAILYHLFPKQCQGNLYYWIPDPGHGYVLQLEDEAVTDLKKF</sequence>
<reference evidence="2" key="1">
    <citation type="submission" date="2020-08" db="EMBL/GenBank/DDBJ databases">
        <authorList>
            <person name="Liu C."/>
            <person name="Sun Q."/>
        </authorList>
    </citation>
    <scope>NUCLEOTIDE SEQUENCE</scope>
    <source>
        <strain evidence="2">BX16</strain>
    </source>
</reference>
<feature type="binding site" evidence="1">
    <location>
        <begin position="9"/>
        <end position="16"/>
    </location>
    <ligand>
        <name>substrate</name>
    </ligand>
</feature>
<dbReference type="PANTHER" id="PTHR48100:SF1">
    <property type="entry name" value="HISTIDINE PHOSPHATASE FAMILY PROTEIN-RELATED"/>
    <property type="match status" value="1"/>
</dbReference>
<dbReference type="GO" id="GO:0005737">
    <property type="term" value="C:cytoplasm"/>
    <property type="evidence" value="ECO:0007669"/>
    <property type="project" value="TreeGrafter"/>
</dbReference>
<dbReference type="RefSeq" id="WP_249286819.1">
    <property type="nucleotide sequence ID" value="NZ_JACRWC010000063.1"/>
</dbReference>
<evidence type="ECO:0000256" key="1">
    <source>
        <dbReference type="PIRSR" id="PIRSR613078-2"/>
    </source>
</evidence>
<dbReference type="InterPro" id="IPR050275">
    <property type="entry name" value="PGM_Phosphatase"/>
</dbReference>
<feature type="binding site" evidence="1">
    <location>
        <position position="61"/>
    </location>
    <ligand>
        <name>substrate</name>
    </ligand>
</feature>
<dbReference type="InterPro" id="IPR029033">
    <property type="entry name" value="His_PPase_superfam"/>
</dbReference>
<dbReference type="InterPro" id="IPR013078">
    <property type="entry name" value="His_Pase_superF_clade-1"/>
</dbReference>
<comment type="caution">
    <text evidence="2">The sequence shown here is derived from an EMBL/GenBank/DDBJ whole genome shotgun (WGS) entry which is preliminary data.</text>
</comment>
<accession>A0A923NC68</accession>
<keyword evidence="3" id="KW-1185">Reference proteome</keyword>
<dbReference type="AlphaFoldDB" id="A0A923NC68"/>
<evidence type="ECO:0000313" key="3">
    <source>
        <dbReference type="Proteomes" id="UP000644115"/>
    </source>
</evidence>
<dbReference type="SMART" id="SM00855">
    <property type="entry name" value="PGAM"/>
    <property type="match status" value="1"/>
</dbReference>
<dbReference type="PANTHER" id="PTHR48100">
    <property type="entry name" value="BROAD-SPECIFICITY PHOSPHATASE YOR283W-RELATED"/>
    <property type="match status" value="1"/>
</dbReference>
<dbReference type="SUPFAM" id="SSF53254">
    <property type="entry name" value="Phosphoglycerate mutase-like"/>
    <property type="match status" value="1"/>
</dbReference>
<evidence type="ECO:0000313" key="2">
    <source>
        <dbReference type="EMBL" id="MBC5999374.1"/>
    </source>
</evidence>
<dbReference type="GO" id="GO:0016791">
    <property type="term" value="F:phosphatase activity"/>
    <property type="evidence" value="ECO:0007669"/>
    <property type="project" value="TreeGrafter"/>
</dbReference>
<proteinExistence type="predicted"/>
<dbReference type="Pfam" id="PF00300">
    <property type="entry name" value="His_Phos_1"/>
    <property type="match status" value="1"/>
</dbReference>
<protein>
    <submittedName>
        <fullName evidence="2">Histidine phosphatase family protein</fullName>
    </submittedName>
</protein>
<dbReference type="EMBL" id="JACRWC010000063">
    <property type="protein sequence ID" value="MBC5999374.1"/>
    <property type="molecule type" value="Genomic_DNA"/>
</dbReference>
<gene>
    <name evidence="2" type="ORF">H8876_05115</name>
</gene>
<organism evidence="2 3">
    <name type="scientific">Lentihominibacter faecis</name>
    <dbReference type="NCBI Taxonomy" id="2764712"/>
    <lineage>
        <taxon>Bacteria</taxon>
        <taxon>Bacillati</taxon>
        <taxon>Bacillota</taxon>
        <taxon>Clostridia</taxon>
        <taxon>Peptostreptococcales</taxon>
        <taxon>Anaerovoracaceae</taxon>
        <taxon>Lentihominibacter</taxon>
    </lineage>
</organism>
<dbReference type="CDD" id="cd07067">
    <property type="entry name" value="HP_PGM_like"/>
    <property type="match status" value="1"/>
</dbReference>
<name>A0A923NC68_9FIRM</name>